<dbReference type="GO" id="GO:0006310">
    <property type="term" value="P:DNA recombination"/>
    <property type="evidence" value="ECO:0007669"/>
    <property type="project" value="UniProtKB-KW"/>
</dbReference>
<dbReference type="InterPro" id="IPR013762">
    <property type="entry name" value="Integrase-like_cat_sf"/>
</dbReference>
<evidence type="ECO:0000259" key="8">
    <source>
        <dbReference type="PROSITE" id="PS51900"/>
    </source>
</evidence>
<comment type="similarity">
    <text evidence="1">Belongs to the 'phage' integrase family.</text>
</comment>
<evidence type="ECO:0000313" key="9">
    <source>
        <dbReference type="EMBL" id="QIG81811.1"/>
    </source>
</evidence>
<dbReference type="SUPFAM" id="SSF56349">
    <property type="entry name" value="DNA breaking-rejoining enzymes"/>
    <property type="match status" value="1"/>
</dbReference>
<sequence length="325" mass="36381">MRSRGWKPALDGPAQSPVRPFIAWCAERGLTRPQEITKPILERYQRHLFLYRKPNGEPLSTRSQHVRTTPIKALFKWLARGNHILYNPASELDLPRMEKRLPRHVLSAREAELVLAQPDTGTPIGLRDRAILETFYSTGIRRMELVNLGLTDIDSDRGTLLVRQGKGRKDRMIPIGARALQWIDKYREDVRPDFAFGDDDGTLFLTTAGEAFAANRMTQLVRNYVAAADIGKTGSCHLLRHTMATLMLEGGAEIRFIQAMLGHAELSTTQIYTQVSIRMLKQIHTATHPGRPIGKRGRAGSSADDAGDARAALLARLDEEAAEED</sequence>
<dbReference type="PANTHER" id="PTHR30349:SF41">
    <property type="entry name" value="INTEGRASE_RECOMBINASE PROTEIN MJ0367-RELATED"/>
    <property type="match status" value="1"/>
</dbReference>
<dbReference type="InterPro" id="IPR044068">
    <property type="entry name" value="CB"/>
</dbReference>
<dbReference type="Proteomes" id="UP000501568">
    <property type="component" value="Chromosome"/>
</dbReference>
<evidence type="ECO:0000256" key="4">
    <source>
        <dbReference type="ARBA" id="ARBA00023172"/>
    </source>
</evidence>
<name>A0A6G6YAE1_9SPHN</name>
<evidence type="ECO:0000313" key="10">
    <source>
        <dbReference type="Proteomes" id="UP000501568"/>
    </source>
</evidence>
<keyword evidence="4" id="KW-0233">DNA recombination</keyword>
<evidence type="ECO:0000256" key="3">
    <source>
        <dbReference type="ARBA" id="ARBA00023125"/>
    </source>
</evidence>
<dbReference type="KEGG" id="spzr:G5C33_06340"/>
<keyword evidence="10" id="KW-1185">Reference proteome</keyword>
<reference evidence="9 10" key="1">
    <citation type="submission" date="2020-02" db="EMBL/GenBank/DDBJ databases">
        <authorList>
            <person name="Zheng R.K."/>
            <person name="Sun C.M."/>
        </authorList>
    </citation>
    <scope>NUCLEOTIDE SEQUENCE [LARGE SCALE GENOMIC DNA]</scope>
    <source>
        <strain evidence="10">zrk23</strain>
    </source>
</reference>
<dbReference type="NCBIfam" id="NF002331">
    <property type="entry name" value="PRK01287.1"/>
    <property type="match status" value="1"/>
</dbReference>
<feature type="region of interest" description="Disordered" evidence="6">
    <location>
        <begin position="286"/>
        <end position="307"/>
    </location>
</feature>
<evidence type="ECO:0000256" key="5">
    <source>
        <dbReference type="PROSITE-ProRule" id="PRU01248"/>
    </source>
</evidence>
<evidence type="ECO:0000256" key="6">
    <source>
        <dbReference type="SAM" id="MobiDB-lite"/>
    </source>
</evidence>
<dbReference type="InterPro" id="IPR002104">
    <property type="entry name" value="Integrase_catalytic"/>
</dbReference>
<dbReference type="InterPro" id="IPR011010">
    <property type="entry name" value="DNA_brk_join_enz"/>
</dbReference>
<dbReference type="PROSITE" id="PS51898">
    <property type="entry name" value="TYR_RECOMBINASE"/>
    <property type="match status" value="1"/>
</dbReference>
<dbReference type="Gene3D" id="1.10.443.10">
    <property type="entry name" value="Intergrase catalytic core"/>
    <property type="match status" value="1"/>
</dbReference>
<evidence type="ECO:0000256" key="1">
    <source>
        <dbReference type="ARBA" id="ARBA00008857"/>
    </source>
</evidence>
<dbReference type="PROSITE" id="PS51900">
    <property type="entry name" value="CB"/>
    <property type="match status" value="1"/>
</dbReference>
<dbReference type="AlphaFoldDB" id="A0A6G6YAE1"/>
<accession>A0A6G6YAE1</accession>
<keyword evidence="2" id="KW-0229">DNA integration</keyword>
<dbReference type="GO" id="GO:0015074">
    <property type="term" value="P:DNA integration"/>
    <property type="evidence" value="ECO:0007669"/>
    <property type="project" value="UniProtKB-KW"/>
</dbReference>
<dbReference type="InterPro" id="IPR010998">
    <property type="entry name" value="Integrase_recombinase_N"/>
</dbReference>
<dbReference type="EMBL" id="CP049109">
    <property type="protein sequence ID" value="QIG81811.1"/>
    <property type="molecule type" value="Genomic_DNA"/>
</dbReference>
<dbReference type="PANTHER" id="PTHR30349">
    <property type="entry name" value="PHAGE INTEGRASE-RELATED"/>
    <property type="match status" value="1"/>
</dbReference>
<dbReference type="InterPro" id="IPR050090">
    <property type="entry name" value="Tyrosine_recombinase_XerCD"/>
</dbReference>
<feature type="domain" description="Core-binding (CB)" evidence="8">
    <location>
        <begin position="1"/>
        <end position="79"/>
    </location>
</feature>
<proteinExistence type="inferred from homology"/>
<dbReference type="Gene3D" id="1.10.150.130">
    <property type="match status" value="1"/>
</dbReference>
<gene>
    <name evidence="9" type="primary">xerC</name>
    <name evidence="9" type="ORF">G5C33_06340</name>
</gene>
<organism evidence="9 10">
    <name type="scientific">Stakelama tenebrarum</name>
    <dbReference type="NCBI Taxonomy" id="2711215"/>
    <lineage>
        <taxon>Bacteria</taxon>
        <taxon>Pseudomonadati</taxon>
        <taxon>Pseudomonadota</taxon>
        <taxon>Alphaproteobacteria</taxon>
        <taxon>Sphingomonadales</taxon>
        <taxon>Sphingomonadaceae</taxon>
        <taxon>Stakelama</taxon>
    </lineage>
</organism>
<feature type="domain" description="Tyr recombinase" evidence="7">
    <location>
        <begin position="100"/>
        <end position="285"/>
    </location>
</feature>
<dbReference type="GO" id="GO:0003677">
    <property type="term" value="F:DNA binding"/>
    <property type="evidence" value="ECO:0007669"/>
    <property type="project" value="UniProtKB-UniRule"/>
</dbReference>
<evidence type="ECO:0000256" key="2">
    <source>
        <dbReference type="ARBA" id="ARBA00022908"/>
    </source>
</evidence>
<protein>
    <submittedName>
        <fullName evidence="9">Site-specific tyrosine recombinase XerC</fullName>
    </submittedName>
</protein>
<dbReference type="Pfam" id="PF00589">
    <property type="entry name" value="Phage_integrase"/>
    <property type="match status" value="1"/>
</dbReference>
<evidence type="ECO:0000259" key="7">
    <source>
        <dbReference type="PROSITE" id="PS51898"/>
    </source>
</evidence>
<keyword evidence="3 5" id="KW-0238">DNA-binding</keyword>